<feature type="domain" description="Dinitrogenase iron-molybdenum cofactor biosynthesis" evidence="1">
    <location>
        <begin position="13"/>
        <end position="95"/>
    </location>
</feature>
<organism evidence="2 3">
    <name type="scientific">candidate division TA06 bacterium</name>
    <dbReference type="NCBI Taxonomy" id="2250710"/>
    <lineage>
        <taxon>Bacteria</taxon>
        <taxon>Bacteria division TA06</taxon>
    </lineage>
</organism>
<dbReference type="Gene3D" id="3.30.420.130">
    <property type="entry name" value="Dinitrogenase iron-molybdenum cofactor biosynthesis domain"/>
    <property type="match status" value="1"/>
</dbReference>
<dbReference type="AlphaFoldDB" id="A0A660SCM4"/>
<protein>
    <recommendedName>
        <fullName evidence="1">Dinitrogenase iron-molybdenum cofactor biosynthesis domain-containing protein</fullName>
    </recommendedName>
</protein>
<dbReference type="EMBL" id="QNBC01000006">
    <property type="protein sequence ID" value="RKX67926.1"/>
    <property type="molecule type" value="Genomic_DNA"/>
</dbReference>
<sequence>MRILIPSTGDKMESLLDQRYKHATYYIIYDGKEFEIIANNVHHSHHHKRDIDFSKLDILIVNKIGIDSFKAVKENNVKIYYSPVKPVGNVLTAFKSGNLKELTEKDVIESAHKSLETSKEKTSFAGKIKNRLKHFGKSRIGFGRGPGLGKRHH</sequence>
<evidence type="ECO:0000313" key="3">
    <source>
        <dbReference type="Proteomes" id="UP000282321"/>
    </source>
</evidence>
<reference evidence="2 3" key="1">
    <citation type="submission" date="2018-06" db="EMBL/GenBank/DDBJ databases">
        <title>Extensive metabolic versatility and redundancy in microbially diverse, dynamic hydrothermal sediments.</title>
        <authorList>
            <person name="Dombrowski N."/>
            <person name="Teske A."/>
            <person name="Baker B.J."/>
        </authorList>
    </citation>
    <scope>NUCLEOTIDE SEQUENCE [LARGE SCALE GENOMIC DNA]</scope>
    <source>
        <strain evidence="2">B35_G9</strain>
    </source>
</reference>
<proteinExistence type="predicted"/>
<dbReference type="Pfam" id="PF02579">
    <property type="entry name" value="Nitro_FeMo-Co"/>
    <property type="match status" value="1"/>
</dbReference>
<dbReference type="SUPFAM" id="SSF53146">
    <property type="entry name" value="Nitrogenase accessory factor-like"/>
    <property type="match status" value="1"/>
</dbReference>
<name>A0A660SCM4_UNCT6</name>
<dbReference type="InterPro" id="IPR036105">
    <property type="entry name" value="DiNase_FeMo-co_biosyn_sf"/>
</dbReference>
<evidence type="ECO:0000313" key="2">
    <source>
        <dbReference type="EMBL" id="RKX67926.1"/>
    </source>
</evidence>
<gene>
    <name evidence="2" type="ORF">DRP44_00920</name>
</gene>
<evidence type="ECO:0000259" key="1">
    <source>
        <dbReference type="Pfam" id="PF02579"/>
    </source>
</evidence>
<dbReference type="Proteomes" id="UP000282321">
    <property type="component" value="Unassembled WGS sequence"/>
</dbReference>
<accession>A0A660SCM4</accession>
<comment type="caution">
    <text evidence="2">The sequence shown here is derived from an EMBL/GenBank/DDBJ whole genome shotgun (WGS) entry which is preliminary data.</text>
</comment>
<dbReference type="PANTHER" id="PTHR42983">
    <property type="entry name" value="DINITROGENASE IRON-MOLYBDENUM COFACTOR PROTEIN-RELATED"/>
    <property type="match status" value="1"/>
</dbReference>
<dbReference type="InterPro" id="IPR003731">
    <property type="entry name" value="Di-Nase_FeMo-co_biosynth"/>
</dbReference>
<dbReference type="PANTHER" id="PTHR42983:SF1">
    <property type="entry name" value="IRON-MOLYBDENUM PROTEIN"/>
    <property type="match status" value="1"/>
</dbReference>